<proteinExistence type="predicted"/>
<feature type="region of interest" description="Disordered" evidence="1">
    <location>
        <begin position="352"/>
        <end position="372"/>
    </location>
</feature>
<evidence type="ECO:0000313" key="2">
    <source>
        <dbReference type="EMBL" id="CAD6962435.1"/>
    </source>
</evidence>
<name>A0A9N8M6K2_9BASI</name>
<accession>A0A9N8M6K2</accession>
<dbReference type="Proteomes" id="UP000836404">
    <property type="component" value="Unassembled WGS sequence"/>
</dbReference>
<comment type="caution">
    <text evidence="2">The sequence shown here is derived from an EMBL/GenBank/DDBJ whole genome shotgun (WGS) entry which is preliminary data.</text>
</comment>
<protein>
    <submittedName>
        <fullName evidence="2">Uncharacterized protein</fullName>
    </submittedName>
</protein>
<organism evidence="2 3">
    <name type="scientific">Tilletia laevis</name>
    <dbReference type="NCBI Taxonomy" id="157183"/>
    <lineage>
        <taxon>Eukaryota</taxon>
        <taxon>Fungi</taxon>
        <taxon>Dikarya</taxon>
        <taxon>Basidiomycota</taxon>
        <taxon>Ustilaginomycotina</taxon>
        <taxon>Exobasidiomycetes</taxon>
        <taxon>Tilletiales</taxon>
        <taxon>Tilletiaceae</taxon>
        <taxon>Tilletia</taxon>
    </lineage>
</organism>
<evidence type="ECO:0000313" key="3">
    <source>
        <dbReference type="Proteomes" id="UP000836404"/>
    </source>
</evidence>
<feature type="region of interest" description="Disordered" evidence="1">
    <location>
        <begin position="37"/>
        <end position="99"/>
    </location>
</feature>
<keyword evidence="3" id="KW-1185">Reference proteome</keyword>
<dbReference type="EMBL" id="CAJHJF010007291">
    <property type="protein sequence ID" value="CAD6962435.1"/>
    <property type="molecule type" value="Genomic_DNA"/>
</dbReference>
<sequence>MSPSPPPTPSASLARSLLRSPLGSVTNVSQRIAEIDKARAQVPGEEADVFSQDDQLEQSPPPSTLISKPVGAGSNVAAQKQKKTKGKQATSEESSSTVAKQVELSVAITLPSSTNGAKGKSAKPISKDSMLRCAKDTEYTVFKSKVVASALNAGLSASTYDNLDIEGKIAAGGVWKDKKRLHDDEAFRSFWEKILKKKSWEAYVYVSQSPTAVIEVSSDSGPDIAPVKVEDDSTDDDEVAKSLLAAAALDLKKKRKSNEAPNVSGKRPKVVVKDEAEEARKKSAADILRRHTCTKHGSKACFILRGGVHLPVDNEMLDRWIAAIERDSGANTAAHLPSDKYIDKKVKEAYTKHELRASPSRPENSASPADYMLDSDFDEELPLPLPASQMPRFRWSLNPSAASGPSRLRRASPFPPQASTSAAQPTQARAGPDMTFEALAKRVKLYETIVAKLLKVGVKKASAFARLTEDKLKQVGCLEGEVEEALDAQDRWRRLDAKDLKADELVDALLA</sequence>
<feature type="compositionally biased region" description="Low complexity" evidence="1">
    <location>
        <begin position="417"/>
        <end position="428"/>
    </location>
</feature>
<evidence type="ECO:0000256" key="1">
    <source>
        <dbReference type="SAM" id="MobiDB-lite"/>
    </source>
</evidence>
<feature type="region of interest" description="Disordered" evidence="1">
    <location>
        <begin position="396"/>
        <end position="430"/>
    </location>
</feature>
<gene>
    <name evidence="2" type="ORF">JKILLFL_G8597</name>
</gene>
<dbReference type="AlphaFoldDB" id="A0A9N8M6K2"/>
<reference evidence="2 3" key="1">
    <citation type="submission" date="2020-10" db="EMBL/GenBank/DDBJ databases">
        <authorList>
            <person name="Sedaghatjoo S."/>
        </authorList>
    </citation>
    <scope>NUCLEOTIDE SEQUENCE [LARGE SCALE GENOMIC DNA]</scope>
    <source>
        <strain evidence="2 3">LLFL</strain>
    </source>
</reference>